<feature type="region of interest" description="Disordered" evidence="1">
    <location>
        <begin position="1"/>
        <end position="97"/>
    </location>
</feature>
<dbReference type="Pfam" id="PF22942">
    <property type="entry name" value="DUF7025"/>
    <property type="match status" value="1"/>
</dbReference>
<dbReference type="SUPFAM" id="SSF52540">
    <property type="entry name" value="P-loop containing nucleoside triphosphate hydrolases"/>
    <property type="match status" value="1"/>
</dbReference>
<dbReference type="GeneID" id="54423583"/>
<feature type="compositionally biased region" description="Basic and acidic residues" evidence="1">
    <location>
        <begin position="1"/>
        <end position="15"/>
    </location>
</feature>
<evidence type="ECO:0000256" key="1">
    <source>
        <dbReference type="SAM" id="MobiDB-lite"/>
    </source>
</evidence>
<protein>
    <recommendedName>
        <fullName evidence="2">AAA+ ATPase domain-containing protein</fullName>
    </recommendedName>
</protein>
<dbReference type="InterPro" id="IPR054289">
    <property type="entry name" value="DUF7025"/>
</dbReference>
<reference evidence="5" key="3">
    <citation type="submission" date="2025-04" db="UniProtKB">
        <authorList>
            <consortium name="RefSeq"/>
        </authorList>
    </citation>
    <scope>IDENTIFICATION</scope>
    <source>
        <strain evidence="5">CBS 781.70</strain>
    </source>
</reference>
<dbReference type="OrthoDB" id="10042665at2759"/>
<feature type="domain" description="AAA+ ATPase" evidence="2">
    <location>
        <begin position="718"/>
        <end position="845"/>
    </location>
</feature>
<sequence length="936" mass="105757">MADVLGPEKAEEPRSPVDAVTPITAVIPPTPTTLEQNEPFVRESTEPYHPASPYDPPSPAKTEDPIDGEDRPPKRAGTGKSKIVALDSDVSGSESESDVEQAYLSVYKEDSTTKQEQVMRRAVASVRYAARLESRVSALEKELRNIRGEDKPVSKRAKSFQPPVHEVASRYLGWDEFKPKPAPVLPNETGFHNFRPDPTPGSVLEILVEEPGKVRAQTSKQNPNEHVQISDEPEGAVEMDFHSPPPGWLKSGRPPPRLRIRSKPLLTVLKSVTNSNWALRHGKLVFLRPYKTFVTNEQKIREAFRNLEAKYERPKTPIDRTDVFEAKFDGSPAVKRTSPGGPETNVVGDDDDETIDSQTAYEHMKLFMQFMDQDLKSILDLRGRIQEGSLETIAFDDLWHLFQIGQEVVAAGQEQGSLAIYRVLTYTGGRELTYSVVDPPKNPPSNSLGPGNWYGAFAVQCWSLTFDGEVYIPQGKTFGIQRYEGERKVTDLAVYPLHFDSKRAALRNQLEGRGRVFMDVASKKTTHRRYAGPNLDEDARGEQINSEVIIDFKEAFEQKEDWEPIKLNPDLDLIDHDNREWAEMYSDNRFCRYANCCTGDPVENDFSVDLANERNFLRPNKHLFEPRKEIDGDEDAILLPDRVYAYLLVTRKWAIISTSEKNLQSPTAYDPWDDLVLPADHKETVEALVRQHLAREEAVNGGRGADSTFGDFISSKGRGLVFLLHGPPGIGKTSTVECITARVGKPLYSLTSGNLGTSPEKVEDNLRWHFSLADKWGCVLLLDEADVFLQRRVANQININAIVSVFLRQLEYYNGILFLTTNRVGDIDAGFKSRIHVTLEYKPLDLDTTMQIYQNRLDRVVRGFEGRKTKSGSKPKVKTNEILDWAEQHYIASSEKRRQWNGRSVLSIHDSPFAPRFRPLRPPDLQHLHSQCGISR</sequence>
<organism evidence="3">
    <name type="scientific">Eremomyces bilateralis CBS 781.70</name>
    <dbReference type="NCBI Taxonomy" id="1392243"/>
    <lineage>
        <taxon>Eukaryota</taxon>
        <taxon>Fungi</taxon>
        <taxon>Dikarya</taxon>
        <taxon>Ascomycota</taxon>
        <taxon>Pezizomycotina</taxon>
        <taxon>Dothideomycetes</taxon>
        <taxon>Dothideomycetes incertae sedis</taxon>
        <taxon>Eremomycetales</taxon>
        <taxon>Eremomycetaceae</taxon>
        <taxon>Eremomyces</taxon>
    </lineage>
</organism>
<feature type="region of interest" description="Disordered" evidence="1">
    <location>
        <begin position="331"/>
        <end position="352"/>
    </location>
</feature>
<dbReference type="PANTHER" id="PTHR46411:SF2">
    <property type="entry name" value="AAA+ ATPASE DOMAIN-CONTAINING PROTEIN"/>
    <property type="match status" value="1"/>
</dbReference>
<evidence type="ECO:0000313" key="5">
    <source>
        <dbReference type="RefSeq" id="XP_033533430.1"/>
    </source>
</evidence>
<dbReference type="InterPro" id="IPR003959">
    <property type="entry name" value="ATPase_AAA_core"/>
</dbReference>
<dbReference type="Pfam" id="PF00004">
    <property type="entry name" value="AAA"/>
    <property type="match status" value="1"/>
</dbReference>
<accession>A0A6G1G1W7</accession>
<dbReference type="Proteomes" id="UP000504638">
    <property type="component" value="Unplaced"/>
</dbReference>
<keyword evidence="4" id="KW-1185">Reference proteome</keyword>
<proteinExistence type="predicted"/>
<dbReference type="InterPro" id="IPR003593">
    <property type="entry name" value="AAA+_ATPase"/>
</dbReference>
<name>A0A6G1G1W7_9PEZI</name>
<dbReference type="CDD" id="cd19481">
    <property type="entry name" value="RecA-like_protease"/>
    <property type="match status" value="1"/>
</dbReference>
<dbReference type="InterPro" id="IPR027417">
    <property type="entry name" value="P-loop_NTPase"/>
</dbReference>
<evidence type="ECO:0000313" key="3">
    <source>
        <dbReference type="EMBL" id="KAF1811799.1"/>
    </source>
</evidence>
<dbReference type="GO" id="GO:0005524">
    <property type="term" value="F:ATP binding"/>
    <property type="evidence" value="ECO:0007669"/>
    <property type="project" value="InterPro"/>
</dbReference>
<dbReference type="EMBL" id="ML975160">
    <property type="protein sequence ID" value="KAF1811799.1"/>
    <property type="molecule type" value="Genomic_DNA"/>
</dbReference>
<reference evidence="3 5" key="1">
    <citation type="submission" date="2020-01" db="EMBL/GenBank/DDBJ databases">
        <authorList>
            <consortium name="DOE Joint Genome Institute"/>
            <person name="Haridas S."/>
            <person name="Albert R."/>
            <person name="Binder M."/>
            <person name="Bloem J."/>
            <person name="Labutti K."/>
            <person name="Salamov A."/>
            <person name="Andreopoulos B."/>
            <person name="Baker S.E."/>
            <person name="Barry K."/>
            <person name="Bills G."/>
            <person name="Bluhm B.H."/>
            <person name="Cannon C."/>
            <person name="Castanera R."/>
            <person name="Culley D.E."/>
            <person name="Daum C."/>
            <person name="Ezra D."/>
            <person name="Gonzalez J.B."/>
            <person name="Henrissat B."/>
            <person name="Kuo A."/>
            <person name="Liang C."/>
            <person name="Lipzen A."/>
            <person name="Lutzoni F."/>
            <person name="Magnuson J."/>
            <person name="Mondo S."/>
            <person name="Nolan M."/>
            <person name="Ohm R."/>
            <person name="Pangilinan J."/>
            <person name="Park H.-J."/>
            <person name="Ramirez L."/>
            <person name="Alfaro M."/>
            <person name="Sun H."/>
            <person name="Tritt A."/>
            <person name="Yoshinaga Y."/>
            <person name="Zwiers L.-H."/>
            <person name="Turgeon B.G."/>
            <person name="Goodwin S.B."/>
            <person name="Spatafora J.W."/>
            <person name="Crous P.W."/>
            <person name="Grigoriev I.V."/>
        </authorList>
    </citation>
    <scope>NUCLEOTIDE SEQUENCE</scope>
    <source>
        <strain evidence="3 5">CBS 781.70</strain>
    </source>
</reference>
<evidence type="ECO:0000259" key="2">
    <source>
        <dbReference type="SMART" id="SM00382"/>
    </source>
</evidence>
<feature type="compositionally biased region" description="Basic and acidic residues" evidence="1">
    <location>
        <begin position="61"/>
        <end position="73"/>
    </location>
</feature>
<gene>
    <name evidence="3 5" type="ORF">P152DRAFT_51751</name>
</gene>
<dbReference type="GO" id="GO:0016887">
    <property type="term" value="F:ATP hydrolysis activity"/>
    <property type="evidence" value="ECO:0007669"/>
    <property type="project" value="InterPro"/>
</dbReference>
<dbReference type="PANTHER" id="PTHR46411">
    <property type="entry name" value="FAMILY ATPASE, PUTATIVE-RELATED"/>
    <property type="match status" value="1"/>
</dbReference>
<evidence type="ECO:0000313" key="4">
    <source>
        <dbReference type="Proteomes" id="UP000504638"/>
    </source>
</evidence>
<dbReference type="SMART" id="SM00382">
    <property type="entry name" value="AAA"/>
    <property type="match status" value="1"/>
</dbReference>
<reference evidence="5" key="2">
    <citation type="submission" date="2020-04" db="EMBL/GenBank/DDBJ databases">
        <authorList>
            <consortium name="NCBI Genome Project"/>
        </authorList>
    </citation>
    <scope>NUCLEOTIDE SEQUENCE</scope>
    <source>
        <strain evidence="5">CBS 781.70</strain>
    </source>
</reference>
<dbReference type="Gene3D" id="3.40.50.300">
    <property type="entry name" value="P-loop containing nucleotide triphosphate hydrolases"/>
    <property type="match status" value="1"/>
</dbReference>
<dbReference type="RefSeq" id="XP_033533430.1">
    <property type="nucleotide sequence ID" value="XM_033683013.1"/>
</dbReference>
<dbReference type="AlphaFoldDB" id="A0A6G1G1W7"/>